<dbReference type="GO" id="GO:0016020">
    <property type="term" value="C:membrane"/>
    <property type="evidence" value="ECO:0007669"/>
    <property type="project" value="UniProtKB-SubCell"/>
</dbReference>
<organism evidence="18 19">
    <name type="scientific">Enterococcus casseliflavus</name>
    <name type="common">Enterococcus flavescens</name>
    <dbReference type="NCBI Taxonomy" id="37734"/>
    <lineage>
        <taxon>Bacteria</taxon>
        <taxon>Bacillati</taxon>
        <taxon>Bacillota</taxon>
        <taxon>Bacilli</taxon>
        <taxon>Lactobacillales</taxon>
        <taxon>Enterococcaceae</taxon>
        <taxon>Enterococcus</taxon>
    </lineage>
</organism>
<evidence type="ECO:0000256" key="5">
    <source>
        <dbReference type="ARBA" id="ARBA00022960"/>
    </source>
</evidence>
<evidence type="ECO:0000256" key="11">
    <source>
        <dbReference type="ARBA" id="ARBA00038053"/>
    </source>
</evidence>
<evidence type="ECO:0000256" key="12">
    <source>
        <dbReference type="ARBA" id="ARBA00041185"/>
    </source>
</evidence>
<dbReference type="PANTHER" id="PTHR30474">
    <property type="entry name" value="CELL CYCLE PROTEIN"/>
    <property type="match status" value="1"/>
</dbReference>
<comment type="subcellular location">
    <subcellularLocation>
        <location evidence="1">Membrane</location>
        <topology evidence="1">Multi-pass membrane protein</topology>
    </subcellularLocation>
</comment>
<sequence>MTKLIEQNNWYRLNTYSKARGVEAMIEKKKIDWLLIIAYLLLSLIGLLMIYSASSYRLLTRDQPPASLFIRQLVFLLLSWVLLFIIQRTRREILLSKYLAIGLLAFGIFTLLLARLPFFGVSVSGAQRWVSIAGIQFQPSEIVNVGMVLYLAHYFQTAKTTLQEMKRPLFVLFLCCVLILIQPKVAGVMILLFLAFVMITTVQVPVKLTALLFGGLVISLFLVALLIMFLGDNDLLPHMFMHVYNRIRLVGDPFSDPYNQGFQMIHSYYALFNGGLTGLGLGNSITKKGFLPVAETDFIFSVLVEELGLLFGIFVIGLLFVIILRLFIRSAAIENPQIGLILLGTSTLLLLQTSINIASILGLMPMTGVPLPFISYGGSSYFILSFAFSMCLKLEREEGKRNEVPQTT</sequence>
<dbReference type="EMBL" id="CP046123">
    <property type="protein sequence ID" value="QGN29746.1"/>
    <property type="molecule type" value="Genomic_DNA"/>
</dbReference>
<evidence type="ECO:0000256" key="9">
    <source>
        <dbReference type="ARBA" id="ARBA00032370"/>
    </source>
</evidence>
<keyword evidence="2" id="KW-0328">Glycosyltransferase</keyword>
<keyword evidence="8 17" id="KW-0472">Membrane</keyword>
<dbReference type="InterPro" id="IPR018365">
    <property type="entry name" value="Cell_cycle_FtsW-rel_CS"/>
</dbReference>
<comment type="catalytic activity">
    <reaction evidence="15">
        <text>[GlcNAc-(1-&gt;4)-Mur2Ac(oyl-L-Ala-gamma-D-Glu-L-Lys-D-Ala-D-Ala)](n)-di-trans,octa-cis-undecaprenyl diphosphate + beta-D-GlcNAc-(1-&gt;4)-Mur2Ac(oyl-L-Ala-gamma-D-Glu-L-Lys-D-Ala-D-Ala)-di-trans,octa-cis-undecaprenyl diphosphate = [GlcNAc-(1-&gt;4)-Mur2Ac(oyl-L-Ala-gamma-D-Glu-L-Lys-D-Ala-D-Ala)](n+1)-di-trans,octa-cis-undecaprenyl diphosphate + di-trans,octa-cis-undecaprenyl diphosphate + H(+)</text>
        <dbReference type="Rhea" id="RHEA:23708"/>
        <dbReference type="Rhea" id="RHEA-COMP:9602"/>
        <dbReference type="Rhea" id="RHEA-COMP:9603"/>
        <dbReference type="ChEBI" id="CHEBI:15378"/>
        <dbReference type="ChEBI" id="CHEBI:58405"/>
        <dbReference type="ChEBI" id="CHEBI:60033"/>
        <dbReference type="ChEBI" id="CHEBI:78435"/>
        <dbReference type="EC" id="2.4.99.28"/>
    </reaction>
</comment>
<dbReference type="Pfam" id="PF01098">
    <property type="entry name" value="FTSW_RODA_SPOVE"/>
    <property type="match status" value="1"/>
</dbReference>
<feature type="transmembrane region" description="Helical" evidence="17">
    <location>
        <begin position="307"/>
        <end position="328"/>
    </location>
</feature>
<dbReference type="InterPro" id="IPR001182">
    <property type="entry name" value="FtsW/RodA"/>
</dbReference>
<feature type="transmembrane region" description="Helical" evidence="17">
    <location>
        <begin position="340"/>
        <end position="361"/>
    </location>
</feature>
<evidence type="ECO:0000256" key="3">
    <source>
        <dbReference type="ARBA" id="ARBA00022679"/>
    </source>
</evidence>
<evidence type="ECO:0000256" key="8">
    <source>
        <dbReference type="ARBA" id="ARBA00023136"/>
    </source>
</evidence>
<reference evidence="18 19" key="1">
    <citation type="submission" date="2019-11" db="EMBL/GenBank/DDBJ databases">
        <title>Detection and genome characteristic of a blood enterococcus casselifavus isolate from Zhengzhou,china.</title>
        <authorList>
            <person name="Wen P."/>
        </authorList>
    </citation>
    <scope>NUCLEOTIDE SEQUENCE [LARGE SCALE GENOMIC DNA]</scope>
    <source>
        <strain evidence="18 19">EC291</strain>
    </source>
</reference>
<accession>A0ABD6Z010</accession>
<evidence type="ECO:0000256" key="16">
    <source>
        <dbReference type="ARBA" id="ARBA00049966"/>
    </source>
</evidence>
<evidence type="ECO:0000256" key="6">
    <source>
        <dbReference type="ARBA" id="ARBA00022984"/>
    </source>
</evidence>
<evidence type="ECO:0000313" key="18">
    <source>
        <dbReference type="EMBL" id="QGN29746.1"/>
    </source>
</evidence>
<dbReference type="Proteomes" id="UP000422837">
    <property type="component" value="Chromosome"/>
</dbReference>
<name>A0ABD6Z010_ENTCA</name>
<keyword evidence="6" id="KW-0573">Peptidoglycan synthesis</keyword>
<evidence type="ECO:0000256" key="10">
    <source>
        <dbReference type="ARBA" id="ARBA00033270"/>
    </source>
</evidence>
<keyword evidence="7 17" id="KW-1133">Transmembrane helix</keyword>
<dbReference type="PROSITE" id="PS00428">
    <property type="entry name" value="FTSW_RODA_SPOVE"/>
    <property type="match status" value="1"/>
</dbReference>
<evidence type="ECO:0000313" key="19">
    <source>
        <dbReference type="Proteomes" id="UP000422837"/>
    </source>
</evidence>
<feature type="transmembrane region" description="Helical" evidence="17">
    <location>
        <begin position="169"/>
        <end position="196"/>
    </location>
</feature>
<evidence type="ECO:0000256" key="7">
    <source>
        <dbReference type="ARBA" id="ARBA00022989"/>
    </source>
</evidence>
<feature type="transmembrane region" description="Helical" evidence="17">
    <location>
        <begin position="98"/>
        <end position="118"/>
    </location>
</feature>
<dbReference type="GO" id="GO:0008955">
    <property type="term" value="F:peptidoglycan glycosyltransferase activity"/>
    <property type="evidence" value="ECO:0007669"/>
    <property type="project" value="UniProtKB-EC"/>
</dbReference>
<dbReference type="PANTHER" id="PTHR30474:SF2">
    <property type="entry name" value="PEPTIDOGLYCAN GLYCOSYLTRANSFERASE FTSW-RELATED"/>
    <property type="match status" value="1"/>
</dbReference>
<dbReference type="EC" id="2.4.99.28" evidence="14"/>
<comment type="similarity">
    <text evidence="11">Belongs to the SEDS family. FtsW subfamily.</text>
</comment>
<keyword evidence="3" id="KW-0808">Transferase</keyword>
<keyword evidence="5" id="KW-0133">Cell shape</keyword>
<evidence type="ECO:0000256" key="4">
    <source>
        <dbReference type="ARBA" id="ARBA00022692"/>
    </source>
</evidence>
<evidence type="ECO:0000256" key="1">
    <source>
        <dbReference type="ARBA" id="ARBA00004141"/>
    </source>
</evidence>
<feature type="transmembrane region" description="Helical" evidence="17">
    <location>
        <begin position="66"/>
        <end position="86"/>
    </location>
</feature>
<evidence type="ECO:0000256" key="17">
    <source>
        <dbReference type="SAM" id="Phobius"/>
    </source>
</evidence>
<evidence type="ECO:0000256" key="14">
    <source>
        <dbReference type="ARBA" id="ARBA00044770"/>
    </source>
</evidence>
<proteinExistence type="inferred from homology"/>
<dbReference type="GO" id="GO:0009252">
    <property type="term" value="P:peptidoglycan biosynthetic process"/>
    <property type="evidence" value="ECO:0007669"/>
    <property type="project" value="UniProtKB-KW"/>
</dbReference>
<evidence type="ECO:0000256" key="15">
    <source>
        <dbReference type="ARBA" id="ARBA00049902"/>
    </source>
</evidence>
<feature type="transmembrane region" description="Helical" evidence="17">
    <location>
        <begin position="373"/>
        <end position="392"/>
    </location>
</feature>
<comment type="function">
    <text evidence="16">Peptidoglycan polymerase that is essential for cell division.</text>
</comment>
<gene>
    <name evidence="18" type="ORF">GFU50_09595</name>
</gene>
<protein>
    <recommendedName>
        <fullName evidence="12">Probable peptidoglycan glycosyltransferase FtsW</fullName>
        <ecNumber evidence="14">2.4.99.28</ecNumber>
    </recommendedName>
    <alternativeName>
        <fullName evidence="13">Cell division protein FtsW</fullName>
    </alternativeName>
    <alternativeName>
        <fullName evidence="10">Cell wall polymerase</fullName>
    </alternativeName>
    <alternativeName>
        <fullName evidence="9">Peptidoglycan polymerase</fullName>
    </alternativeName>
</protein>
<keyword evidence="4 17" id="KW-0812">Transmembrane</keyword>
<evidence type="ECO:0000256" key="13">
    <source>
        <dbReference type="ARBA" id="ARBA00041418"/>
    </source>
</evidence>
<dbReference type="GO" id="GO:0008360">
    <property type="term" value="P:regulation of cell shape"/>
    <property type="evidence" value="ECO:0007669"/>
    <property type="project" value="UniProtKB-KW"/>
</dbReference>
<dbReference type="AlphaFoldDB" id="A0ABD6Z010"/>
<feature type="transmembrane region" description="Helical" evidence="17">
    <location>
        <begin position="33"/>
        <end position="54"/>
    </location>
</feature>
<feature type="transmembrane region" description="Helical" evidence="17">
    <location>
        <begin position="208"/>
        <end position="231"/>
    </location>
</feature>
<evidence type="ECO:0000256" key="2">
    <source>
        <dbReference type="ARBA" id="ARBA00022676"/>
    </source>
</evidence>